<dbReference type="InterPro" id="IPR009057">
    <property type="entry name" value="Homeodomain-like_sf"/>
</dbReference>
<evidence type="ECO:0000313" key="2">
    <source>
        <dbReference type="EMBL" id="RYO26146.1"/>
    </source>
</evidence>
<protein>
    <recommendedName>
        <fullName evidence="1">Tc1-like transposase DDE domain-containing protein</fullName>
    </recommendedName>
</protein>
<keyword evidence="3" id="KW-1185">Reference proteome</keyword>
<gene>
    <name evidence="2" type="ORF">AA0113_g12538</name>
</gene>
<dbReference type="GO" id="GO:0003676">
    <property type="term" value="F:nucleic acid binding"/>
    <property type="evidence" value="ECO:0007669"/>
    <property type="project" value="InterPro"/>
</dbReference>
<dbReference type="InterPro" id="IPR038717">
    <property type="entry name" value="Tc1-like_DDE_dom"/>
</dbReference>
<accession>A0A4Q4PWU8</accession>
<dbReference type="InterPro" id="IPR047655">
    <property type="entry name" value="Transpos_IS630-like"/>
</dbReference>
<dbReference type="SUPFAM" id="SSF46689">
    <property type="entry name" value="Homeodomain-like"/>
    <property type="match status" value="1"/>
</dbReference>
<name>A0A4Q4PWU8_9PLEO</name>
<dbReference type="Gene3D" id="3.30.420.10">
    <property type="entry name" value="Ribonuclease H-like superfamily/Ribonuclease H"/>
    <property type="match status" value="1"/>
</dbReference>
<sequence length="337" mass="37878">MLAPAVVRVRADAVDRDDAIRKVSMGRGDGVSQQQTYSTILAACAVSAAFRHHRHLLLQNHCLRRMAPNLAVSQRRMIHDMILSNDLTAAQMADAAGCSVRAVKYIRSNLRAFGSVEAPWNGGGRPRSITPTMLEALREYLVEKPDRYLDEMAVFLLDEFGTLVPTSTISRTLKSAGWSKKACRRVASGRNADLRDYYLHNLSSFRSYHLVYVDESGCDKRIGFRRTGWSPLGTTPVQIARYQREQRWQILPAYTQDGILLSRVFQGTTDSAVFEDYIEQLLQHCGRWPAPKSVLVMDNASLHHTERIAQMCANAGVKLMYLPPCSPDLNSIEEFFA</sequence>
<dbReference type="NCBIfam" id="NF033545">
    <property type="entry name" value="transpos_IS630"/>
    <property type="match status" value="1"/>
</dbReference>
<dbReference type="Proteomes" id="UP000293823">
    <property type="component" value="Unassembled WGS sequence"/>
</dbReference>
<evidence type="ECO:0000313" key="3">
    <source>
        <dbReference type="Proteomes" id="UP000293823"/>
    </source>
</evidence>
<feature type="domain" description="Tc1-like transposase DDE" evidence="1">
    <location>
        <begin position="210"/>
        <end position="336"/>
    </location>
</feature>
<dbReference type="AlphaFoldDB" id="A0A4Q4PWU8"/>
<dbReference type="PANTHER" id="PTHR46564">
    <property type="entry name" value="TRANSPOSASE"/>
    <property type="match status" value="1"/>
</dbReference>
<reference evidence="3" key="1">
    <citation type="journal article" date="2019" name="bioRxiv">
        <title>Genomics, evolutionary history and diagnostics of the Alternaria alternata species group including apple and Asian pear pathotypes.</title>
        <authorList>
            <person name="Armitage A.D."/>
            <person name="Cockerton H.M."/>
            <person name="Sreenivasaprasad S."/>
            <person name="Woodhall J.W."/>
            <person name="Lane C.R."/>
            <person name="Harrison R.J."/>
            <person name="Clarkson J.P."/>
        </authorList>
    </citation>
    <scope>NUCLEOTIDE SEQUENCE [LARGE SCALE GENOMIC DNA]</scope>
    <source>
        <strain evidence="3">RGR 97.0016</strain>
    </source>
</reference>
<dbReference type="EMBL" id="PEJP01000105">
    <property type="protein sequence ID" value="RYO26146.1"/>
    <property type="molecule type" value="Genomic_DNA"/>
</dbReference>
<evidence type="ECO:0000259" key="1">
    <source>
        <dbReference type="Pfam" id="PF13358"/>
    </source>
</evidence>
<dbReference type="OrthoDB" id="5386133at2759"/>
<dbReference type="InterPro" id="IPR036397">
    <property type="entry name" value="RNaseH_sf"/>
</dbReference>
<proteinExistence type="predicted"/>
<organism evidence="2 3">
    <name type="scientific">Alternaria arborescens</name>
    <dbReference type="NCBI Taxonomy" id="156630"/>
    <lineage>
        <taxon>Eukaryota</taxon>
        <taxon>Fungi</taxon>
        <taxon>Dikarya</taxon>
        <taxon>Ascomycota</taxon>
        <taxon>Pezizomycotina</taxon>
        <taxon>Dothideomycetes</taxon>
        <taxon>Pleosporomycetidae</taxon>
        <taxon>Pleosporales</taxon>
        <taxon>Pleosporineae</taxon>
        <taxon>Pleosporaceae</taxon>
        <taxon>Alternaria</taxon>
        <taxon>Alternaria sect. Alternaria</taxon>
    </lineage>
</organism>
<comment type="caution">
    <text evidence="2">The sequence shown here is derived from an EMBL/GenBank/DDBJ whole genome shotgun (WGS) entry which is preliminary data.</text>
</comment>
<dbReference type="Pfam" id="PF13358">
    <property type="entry name" value="DDE_3"/>
    <property type="match status" value="1"/>
</dbReference>
<dbReference type="PANTHER" id="PTHR46564:SF1">
    <property type="entry name" value="TRANSPOSASE"/>
    <property type="match status" value="1"/>
</dbReference>